<dbReference type="Proteomes" id="UP000009320">
    <property type="component" value="Unassembled WGS sequence"/>
</dbReference>
<dbReference type="EMBL" id="CAKE01000035">
    <property type="protein sequence ID" value="CCI82668.1"/>
    <property type="molecule type" value="Genomic_DNA"/>
</dbReference>
<keyword evidence="1" id="KW-1133">Transmembrane helix</keyword>
<evidence type="ECO:0000256" key="1">
    <source>
        <dbReference type="SAM" id="Phobius"/>
    </source>
</evidence>
<proteinExistence type="predicted"/>
<reference evidence="2 3" key="1">
    <citation type="submission" date="2012-06" db="EMBL/GenBank/DDBJ databases">
        <title>Draft Genome Sequence of Lactobacillus hominis Strain CRBIP 24.179T, isolated from human intestine.</title>
        <authorList>
            <person name="Cousin S."/>
            <person name="Ma L."/>
            <person name="Bizet C."/>
            <person name="Loux V."/>
            <person name="Bouchier C."/>
            <person name="Clermont D."/>
            <person name="Creno S."/>
        </authorList>
    </citation>
    <scope>NUCLEOTIDE SEQUENCE [LARGE SCALE GENOMIC DNA]</scope>
    <source>
        <strain evidence="3">CRBIP 24.179T</strain>
    </source>
</reference>
<protein>
    <recommendedName>
        <fullName evidence="4">DUF1146 domain-containing protein</fullName>
    </recommendedName>
</protein>
<dbReference type="GeneID" id="82847896"/>
<dbReference type="InterPro" id="IPR009526">
    <property type="entry name" value="DUF1146"/>
</dbReference>
<dbReference type="eggNOG" id="COG4836">
    <property type="taxonomic scope" value="Bacteria"/>
</dbReference>
<organism evidence="2 3">
    <name type="scientific">Lactobacillus hominis DSM 23910 = CRBIP 24.179</name>
    <dbReference type="NCBI Taxonomy" id="1423758"/>
    <lineage>
        <taxon>Bacteria</taxon>
        <taxon>Bacillati</taxon>
        <taxon>Bacillota</taxon>
        <taxon>Bacilli</taxon>
        <taxon>Lactobacillales</taxon>
        <taxon>Lactobacillaceae</taxon>
        <taxon>Lactobacillus</taxon>
    </lineage>
</organism>
<gene>
    <name evidence="2" type="ORF">BN55_08285</name>
</gene>
<feature type="transmembrane region" description="Helical" evidence="1">
    <location>
        <begin position="45"/>
        <end position="66"/>
    </location>
</feature>
<sequence length="77" mass="8774">MKQIGIHAIVSIITYLLMIALSFRSLQGLRLEKFFRKGHTFEIQLFILFAAIALGYLVGQFLLALIDQSLAIRMLFS</sequence>
<dbReference type="PATRIC" id="fig|1423758.3.peg.369"/>
<dbReference type="NCBIfam" id="TIGR02327">
    <property type="entry name" value="int_mem_ywzB"/>
    <property type="match status" value="1"/>
</dbReference>
<comment type="caution">
    <text evidence="2">The sequence shown here is derived from an EMBL/GenBank/DDBJ whole genome shotgun (WGS) entry which is preliminary data.</text>
</comment>
<name>I7IW85_9LACO</name>
<keyword evidence="3" id="KW-1185">Reference proteome</keyword>
<dbReference type="OrthoDB" id="2317538at2"/>
<evidence type="ECO:0000313" key="3">
    <source>
        <dbReference type="Proteomes" id="UP000009320"/>
    </source>
</evidence>
<dbReference type="AlphaFoldDB" id="I7IW85"/>
<accession>I7IW85</accession>
<dbReference type="RefSeq" id="WP_008471820.1">
    <property type="nucleotide sequence ID" value="NZ_AYZP01000001.1"/>
</dbReference>
<dbReference type="Pfam" id="PF06612">
    <property type="entry name" value="DUF1146"/>
    <property type="match status" value="1"/>
</dbReference>
<dbReference type="STRING" id="1423758.FC41_GL000366"/>
<evidence type="ECO:0000313" key="2">
    <source>
        <dbReference type="EMBL" id="CCI82668.1"/>
    </source>
</evidence>
<feature type="transmembrane region" description="Helical" evidence="1">
    <location>
        <begin position="6"/>
        <end position="24"/>
    </location>
</feature>
<keyword evidence="1" id="KW-0472">Membrane</keyword>
<evidence type="ECO:0008006" key="4">
    <source>
        <dbReference type="Google" id="ProtNLM"/>
    </source>
</evidence>
<keyword evidence="1" id="KW-0812">Transmembrane</keyword>